<gene>
    <name evidence="2" type="ORF">KC19_10G035100</name>
</gene>
<keyword evidence="1" id="KW-1133">Transmembrane helix</keyword>
<reference evidence="2" key="1">
    <citation type="submission" date="2020-06" db="EMBL/GenBank/DDBJ databases">
        <title>WGS assembly of Ceratodon purpureus strain R40.</title>
        <authorList>
            <person name="Carey S.B."/>
            <person name="Jenkins J."/>
            <person name="Shu S."/>
            <person name="Lovell J.T."/>
            <person name="Sreedasyam A."/>
            <person name="Maumus F."/>
            <person name="Tiley G.P."/>
            <person name="Fernandez-Pozo N."/>
            <person name="Barry K."/>
            <person name="Chen C."/>
            <person name="Wang M."/>
            <person name="Lipzen A."/>
            <person name="Daum C."/>
            <person name="Saski C.A."/>
            <person name="Payton A.C."/>
            <person name="Mcbreen J.C."/>
            <person name="Conrad R.E."/>
            <person name="Kollar L.M."/>
            <person name="Olsson S."/>
            <person name="Huttunen S."/>
            <person name="Landis J.B."/>
            <person name="Wickett N.J."/>
            <person name="Johnson M.G."/>
            <person name="Rensing S.A."/>
            <person name="Grimwood J."/>
            <person name="Schmutz J."/>
            <person name="Mcdaniel S.F."/>
        </authorList>
    </citation>
    <scope>NUCLEOTIDE SEQUENCE</scope>
    <source>
        <strain evidence="2">R40</strain>
    </source>
</reference>
<dbReference type="EMBL" id="CM026431">
    <property type="protein sequence ID" value="KAG0558529.1"/>
    <property type="molecule type" value="Genomic_DNA"/>
</dbReference>
<keyword evidence="3" id="KW-1185">Reference proteome</keyword>
<comment type="caution">
    <text evidence="2">The sequence shown here is derived from an EMBL/GenBank/DDBJ whole genome shotgun (WGS) entry which is preliminary data.</text>
</comment>
<proteinExistence type="predicted"/>
<sequence>MEVSAAHASHEAPKCKDIMLIILMIHINIISNLTGILLRNGNYTCKHSALRNQHPRTKHHLTKCVTQISISHISVYKAKRSSLTSTSYSKLNCKCPQTKDVPS</sequence>
<dbReference type="Proteomes" id="UP000822688">
    <property type="component" value="Chromosome 10"/>
</dbReference>
<evidence type="ECO:0000256" key="1">
    <source>
        <dbReference type="SAM" id="Phobius"/>
    </source>
</evidence>
<evidence type="ECO:0000313" key="3">
    <source>
        <dbReference type="Proteomes" id="UP000822688"/>
    </source>
</evidence>
<protein>
    <submittedName>
        <fullName evidence="2">Uncharacterized protein</fullName>
    </submittedName>
</protein>
<keyword evidence="1" id="KW-0472">Membrane</keyword>
<feature type="transmembrane region" description="Helical" evidence="1">
    <location>
        <begin position="18"/>
        <end position="38"/>
    </location>
</feature>
<dbReference type="AlphaFoldDB" id="A0A8T0GK17"/>
<organism evidence="2 3">
    <name type="scientific">Ceratodon purpureus</name>
    <name type="common">Fire moss</name>
    <name type="synonym">Dicranum purpureum</name>
    <dbReference type="NCBI Taxonomy" id="3225"/>
    <lineage>
        <taxon>Eukaryota</taxon>
        <taxon>Viridiplantae</taxon>
        <taxon>Streptophyta</taxon>
        <taxon>Embryophyta</taxon>
        <taxon>Bryophyta</taxon>
        <taxon>Bryophytina</taxon>
        <taxon>Bryopsida</taxon>
        <taxon>Dicranidae</taxon>
        <taxon>Pseudoditrichales</taxon>
        <taxon>Ditrichaceae</taxon>
        <taxon>Ceratodon</taxon>
    </lineage>
</organism>
<evidence type="ECO:0000313" key="2">
    <source>
        <dbReference type="EMBL" id="KAG0558529.1"/>
    </source>
</evidence>
<accession>A0A8T0GK17</accession>
<keyword evidence="1" id="KW-0812">Transmembrane</keyword>
<name>A0A8T0GK17_CERPU</name>